<feature type="transmembrane region" description="Helical" evidence="7">
    <location>
        <begin position="239"/>
        <end position="258"/>
    </location>
</feature>
<proteinExistence type="inferred from homology"/>
<protein>
    <recommendedName>
        <fullName evidence="8">Rhodopsin domain-containing protein</fullName>
    </recommendedName>
</protein>
<dbReference type="Pfam" id="PF20684">
    <property type="entry name" value="Fung_rhodopsin"/>
    <property type="match status" value="1"/>
</dbReference>
<name>A0A2B7Y7U5_9EURO</name>
<keyword evidence="3 7" id="KW-1133">Transmembrane helix</keyword>
<evidence type="ECO:0000256" key="2">
    <source>
        <dbReference type="ARBA" id="ARBA00022692"/>
    </source>
</evidence>
<gene>
    <name evidence="9" type="ORF">AJ79_01189</name>
</gene>
<dbReference type="PANTHER" id="PTHR33048:SF146">
    <property type="entry name" value="INTEGRAL MEMBRANE PROTEIN"/>
    <property type="match status" value="1"/>
</dbReference>
<evidence type="ECO:0000256" key="7">
    <source>
        <dbReference type="SAM" id="Phobius"/>
    </source>
</evidence>
<feature type="compositionally biased region" description="Polar residues" evidence="6">
    <location>
        <begin position="323"/>
        <end position="332"/>
    </location>
</feature>
<organism evidence="9 10">
    <name type="scientific">Helicocarpus griseus UAMH5409</name>
    <dbReference type="NCBI Taxonomy" id="1447875"/>
    <lineage>
        <taxon>Eukaryota</taxon>
        <taxon>Fungi</taxon>
        <taxon>Dikarya</taxon>
        <taxon>Ascomycota</taxon>
        <taxon>Pezizomycotina</taxon>
        <taxon>Eurotiomycetes</taxon>
        <taxon>Eurotiomycetidae</taxon>
        <taxon>Onygenales</taxon>
        <taxon>Ajellomycetaceae</taxon>
        <taxon>Helicocarpus</taxon>
    </lineage>
</organism>
<evidence type="ECO:0000256" key="4">
    <source>
        <dbReference type="ARBA" id="ARBA00023136"/>
    </source>
</evidence>
<feature type="transmembrane region" description="Helical" evidence="7">
    <location>
        <begin position="88"/>
        <end position="111"/>
    </location>
</feature>
<feature type="transmembrane region" description="Helical" evidence="7">
    <location>
        <begin position="175"/>
        <end position="195"/>
    </location>
</feature>
<feature type="transmembrane region" description="Helical" evidence="7">
    <location>
        <begin position="12"/>
        <end position="30"/>
    </location>
</feature>
<feature type="transmembrane region" description="Helical" evidence="7">
    <location>
        <begin position="207"/>
        <end position="227"/>
    </location>
</feature>
<reference evidence="9 10" key="1">
    <citation type="submission" date="2017-10" db="EMBL/GenBank/DDBJ databases">
        <title>Comparative genomics in systemic dimorphic fungi from Ajellomycetaceae.</title>
        <authorList>
            <person name="Munoz J.F."/>
            <person name="Mcewen J.G."/>
            <person name="Clay O.K."/>
            <person name="Cuomo C.A."/>
        </authorList>
    </citation>
    <scope>NUCLEOTIDE SEQUENCE [LARGE SCALE GENOMIC DNA]</scope>
    <source>
        <strain evidence="9 10">UAMH5409</strain>
    </source>
</reference>
<dbReference type="AlphaFoldDB" id="A0A2B7Y7U5"/>
<feature type="transmembrane region" description="Helical" evidence="7">
    <location>
        <begin position="42"/>
        <end position="68"/>
    </location>
</feature>
<comment type="caution">
    <text evidence="9">The sequence shown here is derived from an EMBL/GenBank/DDBJ whole genome shotgun (WGS) entry which is preliminary data.</text>
</comment>
<feature type="transmembrane region" description="Helical" evidence="7">
    <location>
        <begin position="123"/>
        <end position="144"/>
    </location>
</feature>
<evidence type="ECO:0000256" key="1">
    <source>
        <dbReference type="ARBA" id="ARBA00004141"/>
    </source>
</evidence>
<dbReference type="GO" id="GO:0016020">
    <property type="term" value="C:membrane"/>
    <property type="evidence" value="ECO:0007669"/>
    <property type="project" value="UniProtKB-SubCell"/>
</dbReference>
<feature type="domain" description="Rhodopsin" evidence="8">
    <location>
        <begin position="26"/>
        <end position="269"/>
    </location>
</feature>
<feature type="region of interest" description="Disordered" evidence="6">
    <location>
        <begin position="286"/>
        <end position="343"/>
    </location>
</feature>
<keyword evidence="4 7" id="KW-0472">Membrane</keyword>
<accession>A0A2B7Y7U5</accession>
<feature type="region of interest" description="Disordered" evidence="6">
    <location>
        <begin position="360"/>
        <end position="380"/>
    </location>
</feature>
<dbReference type="InterPro" id="IPR049326">
    <property type="entry name" value="Rhodopsin_dom_fungi"/>
</dbReference>
<sequence>MVDDARATVNAVGWVLATVCTITVGLRVYSRTLIVNKFGWDDALMVFAWAGAITTTALVTVSTTYGFAKHLWDIHDPEDQAQALKYTWIAPAISLIPSCAAKISVMLFLLRVLGRAVKLYHKIVLYGAALIMIGANCVSFSILLDYCKPREMAWRPYLNGKCMHPDVLQIAGVTVSAYNAFMDFLCAGFAVAMIWKLNMKRSTKIGLAILMSGGLFGAAATVVKAVMMKAISNTKDMTWAWMPIAIWYMAEMHVLIIAGSMPTLRPLWSVIRGEAYSRKYTDGSHSNQYPPYGRGGRSTGGKSDNAGVHTVALRDLDDDVNDRTSNGGSSVENILPKEVNPSSGLEREIRITNDVQVNYSSKPAHMPEDGFGGTPVVHRW</sequence>
<keyword evidence="2 7" id="KW-0812">Transmembrane</keyword>
<dbReference type="InterPro" id="IPR052337">
    <property type="entry name" value="SAT4-like"/>
</dbReference>
<dbReference type="OrthoDB" id="4682787at2759"/>
<evidence type="ECO:0000313" key="9">
    <source>
        <dbReference type="EMBL" id="PGH17305.1"/>
    </source>
</evidence>
<dbReference type="Proteomes" id="UP000223968">
    <property type="component" value="Unassembled WGS sequence"/>
</dbReference>
<dbReference type="PANTHER" id="PTHR33048">
    <property type="entry name" value="PTH11-LIKE INTEGRAL MEMBRANE PROTEIN (AFU_ORTHOLOGUE AFUA_5G11245)"/>
    <property type="match status" value="1"/>
</dbReference>
<evidence type="ECO:0000259" key="8">
    <source>
        <dbReference type="Pfam" id="PF20684"/>
    </source>
</evidence>
<comment type="subcellular location">
    <subcellularLocation>
        <location evidence="1">Membrane</location>
        <topology evidence="1">Multi-pass membrane protein</topology>
    </subcellularLocation>
</comment>
<evidence type="ECO:0000256" key="3">
    <source>
        <dbReference type="ARBA" id="ARBA00022989"/>
    </source>
</evidence>
<dbReference type="EMBL" id="PDNB01000011">
    <property type="protein sequence ID" value="PGH17305.1"/>
    <property type="molecule type" value="Genomic_DNA"/>
</dbReference>
<comment type="similarity">
    <text evidence="5">Belongs to the SAT4 family.</text>
</comment>
<evidence type="ECO:0000256" key="6">
    <source>
        <dbReference type="SAM" id="MobiDB-lite"/>
    </source>
</evidence>
<evidence type="ECO:0000313" key="10">
    <source>
        <dbReference type="Proteomes" id="UP000223968"/>
    </source>
</evidence>
<keyword evidence="10" id="KW-1185">Reference proteome</keyword>
<evidence type="ECO:0000256" key="5">
    <source>
        <dbReference type="ARBA" id="ARBA00038359"/>
    </source>
</evidence>